<protein>
    <submittedName>
        <fullName evidence="1">Uncharacterized protein</fullName>
    </submittedName>
</protein>
<name>A0ACB8RA28_9AGAM</name>
<organism evidence="1 2">
    <name type="scientific">Auriscalpium vulgare</name>
    <dbReference type="NCBI Taxonomy" id="40419"/>
    <lineage>
        <taxon>Eukaryota</taxon>
        <taxon>Fungi</taxon>
        <taxon>Dikarya</taxon>
        <taxon>Basidiomycota</taxon>
        <taxon>Agaricomycotina</taxon>
        <taxon>Agaricomycetes</taxon>
        <taxon>Russulales</taxon>
        <taxon>Auriscalpiaceae</taxon>
        <taxon>Auriscalpium</taxon>
    </lineage>
</organism>
<comment type="caution">
    <text evidence="1">The sequence shown here is derived from an EMBL/GenBank/DDBJ whole genome shotgun (WGS) entry which is preliminary data.</text>
</comment>
<keyword evidence="2" id="KW-1185">Reference proteome</keyword>
<gene>
    <name evidence="1" type="ORF">FA95DRAFT_786188</name>
</gene>
<proteinExistence type="predicted"/>
<reference evidence="1" key="2">
    <citation type="journal article" date="2022" name="New Phytol.">
        <title>Evolutionary transition to the ectomycorrhizal habit in the genomes of a hyperdiverse lineage of mushroom-forming fungi.</title>
        <authorList>
            <person name="Looney B."/>
            <person name="Miyauchi S."/>
            <person name="Morin E."/>
            <person name="Drula E."/>
            <person name="Courty P.E."/>
            <person name="Kohler A."/>
            <person name="Kuo A."/>
            <person name="LaButti K."/>
            <person name="Pangilinan J."/>
            <person name="Lipzen A."/>
            <person name="Riley R."/>
            <person name="Andreopoulos W."/>
            <person name="He G."/>
            <person name="Johnson J."/>
            <person name="Nolan M."/>
            <person name="Tritt A."/>
            <person name="Barry K.W."/>
            <person name="Grigoriev I.V."/>
            <person name="Nagy L.G."/>
            <person name="Hibbett D."/>
            <person name="Henrissat B."/>
            <person name="Matheny P.B."/>
            <person name="Labbe J."/>
            <person name="Martin F.M."/>
        </authorList>
    </citation>
    <scope>NUCLEOTIDE SEQUENCE</scope>
    <source>
        <strain evidence="1">FP105234-sp</strain>
    </source>
</reference>
<reference evidence="1" key="1">
    <citation type="submission" date="2021-02" db="EMBL/GenBank/DDBJ databases">
        <authorList>
            <consortium name="DOE Joint Genome Institute"/>
            <person name="Ahrendt S."/>
            <person name="Looney B.P."/>
            <person name="Miyauchi S."/>
            <person name="Morin E."/>
            <person name="Drula E."/>
            <person name="Courty P.E."/>
            <person name="Chicoki N."/>
            <person name="Fauchery L."/>
            <person name="Kohler A."/>
            <person name="Kuo A."/>
            <person name="Labutti K."/>
            <person name="Pangilinan J."/>
            <person name="Lipzen A."/>
            <person name="Riley R."/>
            <person name="Andreopoulos W."/>
            <person name="He G."/>
            <person name="Johnson J."/>
            <person name="Barry K.W."/>
            <person name="Grigoriev I.V."/>
            <person name="Nagy L."/>
            <person name="Hibbett D."/>
            <person name="Henrissat B."/>
            <person name="Matheny P.B."/>
            <person name="Labbe J."/>
            <person name="Martin F."/>
        </authorList>
    </citation>
    <scope>NUCLEOTIDE SEQUENCE</scope>
    <source>
        <strain evidence="1">FP105234-sp</strain>
    </source>
</reference>
<dbReference type="Proteomes" id="UP000814033">
    <property type="component" value="Unassembled WGS sequence"/>
</dbReference>
<dbReference type="EMBL" id="MU276153">
    <property type="protein sequence ID" value="KAI0040990.1"/>
    <property type="molecule type" value="Genomic_DNA"/>
</dbReference>
<evidence type="ECO:0000313" key="2">
    <source>
        <dbReference type="Proteomes" id="UP000814033"/>
    </source>
</evidence>
<sequence length="74" mass="7687">MRGTRSVSPATSWGGGWGCGRSGACCPALGMTCTRGPKLLLGLQLTLRPPFFPASYSVTVSHQRSGTPGARTAY</sequence>
<evidence type="ECO:0000313" key="1">
    <source>
        <dbReference type="EMBL" id="KAI0040990.1"/>
    </source>
</evidence>
<accession>A0ACB8RA28</accession>